<evidence type="ECO:0000313" key="4">
    <source>
        <dbReference type="WBParaSite" id="ECPE_0001250701-mRNA-1"/>
    </source>
</evidence>
<evidence type="ECO:0000259" key="1">
    <source>
        <dbReference type="Pfam" id="PF14529"/>
    </source>
</evidence>
<dbReference type="GO" id="GO:0031012">
    <property type="term" value="C:extracellular matrix"/>
    <property type="evidence" value="ECO:0007669"/>
    <property type="project" value="TreeGrafter"/>
</dbReference>
<dbReference type="InterPro" id="IPR036691">
    <property type="entry name" value="Endo/exonu/phosph_ase_sf"/>
</dbReference>
<evidence type="ECO:0000313" key="3">
    <source>
        <dbReference type="Proteomes" id="UP000272942"/>
    </source>
</evidence>
<dbReference type="Proteomes" id="UP000272942">
    <property type="component" value="Unassembled WGS sequence"/>
</dbReference>
<dbReference type="InterPro" id="IPR005135">
    <property type="entry name" value="Endo/exonuclease/phosphatase"/>
</dbReference>
<name>A0A183AZT6_9TREM</name>
<sequence>MTSGVCYRPPVTAPVAILDDMRRWTGDGHCLILGDFNVPLIDWNENRFPPGADRLSRGPLAVVNQLTLHQHSHEPTRIHDSAQAVLDLVLFSRTLDVDVIDHLLPLGSSDHSTPLVH</sequence>
<keyword evidence="3" id="KW-1185">Reference proteome</keyword>
<dbReference type="GO" id="GO:0003824">
    <property type="term" value="F:catalytic activity"/>
    <property type="evidence" value="ECO:0007669"/>
    <property type="project" value="InterPro"/>
</dbReference>
<protein>
    <submittedName>
        <fullName evidence="4">Endo/exonuclease/phosphatase domain-containing protein</fullName>
    </submittedName>
</protein>
<dbReference type="SUPFAM" id="SSF56219">
    <property type="entry name" value="DNase I-like"/>
    <property type="match status" value="1"/>
</dbReference>
<dbReference type="Pfam" id="PF14529">
    <property type="entry name" value="Exo_endo_phos_2"/>
    <property type="match status" value="1"/>
</dbReference>
<feature type="domain" description="Endonuclease/exonuclease/phosphatase" evidence="1">
    <location>
        <begin position="6"/>
        <end position="112"/>
    </location>
</feature>
<dbReference type="EMBL" id="UZAN01052925">
    <property type="protein sequence ID" value="VDP89743.1"/>
    <property type="molecule type" value="Genomic_DNA"/>
</dbReference>
<dbReference type="WBParaSite" id="ECPE_0001250701-mRNA-1">
    <property type="protein sequence ID" value="ECPE_0001250701-mRNA-1"/>
    <property type="gene ID" value="ECPE_0001250701"/>
</dbReference>
<reference evidence="4" key="1">
    <citation type="submission" date="2016-06" db="UniProtKB">
        <authorList>
            <consortium name="WormBaseParasite"/>
        </authorList>
    </citation>
    <scope>IDENTIFICATION</scope>
</reference>
<dbReference type="GO" id="GO:0061343">
    <property type="term" value="P:cell adhesion involved in heart morphogenesis"/>
    <property type="evidence" value="ECO:0007669"/>
    <property type="project" value="TreeGrafter"/>
</dbReference>
<proteinExistence type="predicted"/>
<dbReference type="OrthoDB" id="6157682at2759"/>
<dbReference type="PANTHER" id="PTHR33395:SF21">
    <property type="entry name" value="PERICARDIN"/>
    <property type="match status" value="1"/>
</dbReference>
<dbReference type="PANTHER" id="PTHR33395">
    <property type="entry name" value="TRANSCRIPTASE, PUTATIVE-RELATED-RELATED"/>
    <property type="match status" value="1"/>
</dbReference>
<evidence type="ECO:0000313" key="2">
    <source>
        <dbReference type="EMBL" id="VDP89743.1"/>
    </source>
</evidence>
<dbReference type="AlphaFoldDB" id="A0A183AZT6"/>
<dbReference type="Gene3D" id="3.60.10.10">
    <property type="entry name" value="Endonuclease/exonuclease/phosphatase"/>
    <property type="match status" value="1"/>
</dbReference>
<reference evidence="2 3" key="2">
    <citation type="submission" date="2018-11" db="EMBL/GenBank/DDBJ databases">
        <authorList>
            <consortium name="Pathogen Informatics"/>
        </authorList>
    </citation>
    <scope>NUCLEOTIDE SEQUENCE [LARGE SCALE GENOMIC DNA]</scope>
    <source>
        <strain evidence="2 3">Egypt</strain>
    </source>
</reference>
<dbReference type="GO" id="GO:0007508">
    <property type="term" value="P:larval heart development"/>
    <property type="evidence" value="ECO:0007669"/>
    <property type="project" value="TreeGrafter"/>
</dbReference>
<gene>
    <name evidence="2" type="ORF">ECPE_LOCUS12471</name>
</gene>
<organism evidence="4">
    <name type="scientific">Echinostoma caproni</name>
    <dbReference type="NCBI Taxonomy" id="27848"/>
    <lineage>
        <taxon>Eukaryota</taxon>
        <taxon>Metazoa</taxon>
        <taxon>Spiralia</taxon>
        <taxon>Lophotrochozoa</taxon>
        <taxon>Platyhelminthes</taxon>
        <taxon>Trematoda</taxon>
        <taxon>Digenea</taxon>
        <taxon>Plagiorchiida</taxon>
        <taxon>Echinostomata</taxon>
        <taxon>Echinostomatoidea</taxon>
        <taxon>Echinostomatidae</taxon>
        <taxon>Echinostoma</taxon>
    </lineage>
</organism>
<accession>A0A183AZT6</accession>